<feature type="transmembrane region" description="Helical" evidence="7">
    <location>
        <begin position="105"/>
        <end position="127"/>
    </location>
</feature>
<comment type="subcellular location">
    <subcellularLocation>
        <location evidence="1">Cell membrane</location>
        <topology evidence="1">Multi-pass membrane protein</topology>
    </subcellularLocation>
</comment>
<feature type="transmembrane region" description="Helical" evidence="7">
    <location>
        <begin position="42"/>
        <end position="64"/>
    </location>
</feature>
<name>A0ABS9W963_9PROT</name>
<evidence type="ECO:0000256" key="6">
    <source>
        <dbReference type="SAM" id="MobiDB-lite"/>
    </source>
</evidence>
<keyword evidence="4 7" id="KW-1133">Transmembrane helix</keyword>
<feature type="transmembrane region" description="Helical" evidence="7">
    <location>
        <begin position="304"/>
        <end position="326"/>
    </location>
</feature>
<keyword evidence="9" id="KW-1185">Reference proteome</keyword>
<dbReference type="PANTHER" id="PTHR10010">
    <property type="entry name" value="SOLUTE CARRIER FAMILY 34 SODIUM PHOSPHATE , MEMBER 2-RELATED"/>
    <property type="match status" value="1"/>
</dbReference>
<evidence type="ECO:0000256" key="5">
    <source>
        <dbReference type="ARBA" id="ARBA00023136"/>
    </source>
</evidence>
<feature type="region of interest" description="Disordered" evidence="6">
    <location>
        <begin position="546"/>
        <end position="565"/>
    </location>
</feature>
<evidence type="ECO:0000256" key="7">
    <source>
        <dbReference type="SAM" id="Phobius"/>
    </source>
</evidence>
<feature type="transmembrane region" description="Helical" evidence="7">
    <location>
        <begin position="133"/>
        <end position="157"/>
    </location>
</feature>
<evidence type="ECO:0000256" key="1">
    <source>
        <dbReference type="ARBA" id="ARBA00004651"/>
    </source>
</evidence>
<evidence type="ECO:0000313" key="8">
    <source>
        <dbReference type="EMBL" id="MCI0755777.1"/>
    </source>
</evidence>
<keyword evidence="3 7" id="KW-0812">Transmembrane</keyword>
<dbReference type="NCBIfam" id="NF037997">
    <property type="entry name" value="Na_Pi_symport"/>
    <property type="match status" value="1"/>
</dbReference>
<keyword evidence="5 7" id="KW-0472">Membrane</keyword>
<dbReference type="PANTHER" id="PTHR10010:SF46">
    <property type="entry name" value="SODIUM-DEPENDENT PHOSPHATE TRANSPORT PROTEIN 2B"/>
    <property type="match status" value="1"/>
</dbReference>
<evidence type="ECO:0000256" key="2">
    <source>
        <dbReference type="ARBA" id="ARBA00022475"/>
    </source>
</evidence>
<dbReference type="Pfam" id="PF02690">
    <property type="entry name" value="Na_Pi_cotrans"/>
    <property type="match status" value="2"/>
</dbReference>
<comment type="caution">
    <text evidence="8">The sequence shown here is derived from an EMBL/GenBank/DDBJ whole genome shotgun (WGS) entry which is preliminary data.</text>
</comment>
<feature type="transmembrane region" description="Helical" evidence="7">
    <location>
        <begin position="6"/>
        <end position="30"/>
    </location>
</feature>
<feature type="transmembrane region" description="Helical" evidence="7">
    <location>
        <begin position="249"/>
        <end position="271"/>
    </location>
</feature>
<proteinExistence type="predicted"/>
<organism evidence="8 9">
    <name type="scientific">Teichococcus vastitatis</name>
    <dbReference type="NCBI Taxonomy" id="2307076"/>
    <lineage>
        <taxon>Bacteria</taxon>
        <taxon>Pseudomonadati</taxon>
        <taxon>Pseudomonadota</taxon>
        <taxon>Alphaproteobacteria</taxon>
        <taxon>Acetobacterales</taxon>
        <taxon>Roseomonadaceae</taxon>
        <taxon>Roseomonas</taxon>
    </lineage>
</organism>
<accession>A0ABS9W963</accession>
<dbReference type="RefSeq" id="WP_241793625.1">
    <property type="nucleotide sequence ID" value="NZ_JALBUU010000055.1"/>
</dbReference>
<protein>
    <submittedName>
        <fullName evidence="8">Na/Pi symporter</fullName>
    </submittedName>
</protein>
<dbReference type="EMBL" id="JALBUU010000055">
    <property type="protein sequence ID" value="MCI0755777.1"/>
    <property type="molecule type" value="Genomic_DNA"/>
</dbReference>
<dbReference type="Proteomes" id="UP001201985">
    <property type="component" value="Unassembled WGS sequence"/>
</dbReference>
<sequence>MQVDVFTQVIVPVIGGLGIFMLGLEFMANGIQALAVTKMRNLLAKIAGTPAKGVLAGTFITGIIQSSTAMTVMVVGLVNAGVVGLRPAISVIMGANIGTTLGNGLIALPLGPLGLLLGGLFALLYIFAKTDKVKNIALACMGFALIFYGLNLMTGGLRPLRAMPEVMNVISTLHADTFGGLLACVLTAALITALIHSSSATIGIVMGLGAAGVLSWETAVAFSLGADLGTTVTSWLASLNLSRNAKRAAYAHIAFNIIGVMVTIPLFFLSMEVLRYAMGWFGGDPGVPVVVNGRETYPLVPVAIGLYSTFFNIFNVILLYPFIGVFERVLSRVGRDASEDVEDYSTPKYLTASARGDLVEAQLALQKEIARYVQGSALFLDTARGVPTAPKLPAEHQVSLDLLNRGIRDYAASLLKPDLPAAQADRVASLIEEADYAASLGETLHQVARRVLREEFSPEAKPVVEAVLDRIAGQMRLVLPAAADPDRRGEIPSLAALRERTLGMGHAVPPPGERGAILALLGSAERAGLLVNRLDEERRSVPRVAPVAARARPAAPLAGAAQPAE</sequence>
<feature type="transmembrane region" description="Helical" evidence="7">
    <location>
        <begin position="178"/>
        <end position="206"/>
    </location>
</feature>
<evidence type="ECO:0000256" key="4">
    <source>
        <dbReference type="ARBA" id="ARBA00022989"/>
    </source>
</evidence>
<evidence type="ECO:0000313" key="9">
    <source>
        <dbReference type="Proteomes" id="UP001201985"/>
    </source>
</evidence>
<gene>
    <name evidence="8" type="ORF">MON41_19095</name>
</gene>
<dbReference type="InterPro" id="IPR003841">
    <property type="entry name" value="Na/Pi_transpt"/>
</dbReference>
<evidence type="ECO:0000256" key="3">
    <source>
        <dbReference type="ARBA" id="ARBA00022692"/>
    </source>
</evidence>
<keyword evidence="2" id="KW-1003">Cell membrane</keyword>
<reference evidence="8 9" key="1">
    <citation type="submission" date="2022-03" db="EMBL/GenBank/DDBJ databases">
        <title>Complete genome analysis of Roseomonas KG 17.1 : a prolific producer of plant growth promoters.</title>
        <authorList>
            <person name="Saadouli I."/>
            <person name="Najjari A."/>
            <person name="Mosbah A."/>
            <person name="Ouzari H.I."/>
        </authorList>
    </citation>
    <scope>NUCLEOTIDE SEQUENCE [LARGE SCALE GENOMIC DNA]</scope>
    <source>
        <strain evidence="8 9">KG17-1</strain>
    </source>
</reference>